<dbReference type="PANTHER" id="PTHR44051">
    <property type="entry name" value="GLUTATHIONE S-TRANSFERASE-RELATED"/>
    <property type="match status" value="1"/>
</dbReference>
<dbReference type="AlphaFoldDB" id="A0A0D2G0Z1"/>
<evidence type="ECO:0000313" key="5">
    <source>
        <dbReference type="EMBL" id="KIX08202.1"/>
    </source>
</evidence>
<dbReference type="CDD" id="cd03048">
    <property type="entry name" value="GST_N_Ure2p_like"/>
    <property type="match status" value="1"/>
</dbReference>
<feature type="domain" description="GST N-terminal" evidence="3">
    <location>
        <begin position="6"/>
        <end position="87"/>
    </location>
</feature>
<dbReference type="HOGENOM" id="CLU_011226_14_0_1"/>
<dbReference type="RefSeq" id="XP_013275338.1">
    <property type="nucleotide sequence ID" value="XM_013419884.1"/>
</dbReference>
<dbReference type="STRING" id="1442369.A0A0D2G0Z1"/>
<dbReference type="GeneID" id="25290929"/>
<organism evidence="5 6">
    <name type="scientific">Rhinocladiella mackenziei CBS 650.93</name>
    <dbReference type="NCBI Taxonomy" id="1442369"/>
    <lineage>
        <taxon>Eukaryota</taxon>
        <taxon>Fungi</taxon>
        <taxon>Dikarya</taxon>
        <taxon>Ascomycota</taxon>
        <taxon>Pezizomycotina</taxon>
        <taxon>Eurotiomycetes</taxon>
        <taxon>Chaetothyriomycetidae</taxon>
        <taxon>Chaetothyriales</taxon>
        <taxon>Herpotrichiellaceae</taxon>
        <taxon>Rhinocladiella</taxon>
    </lineage>
</organism>
<dbReference type="Gene3D" id="1.20.1050.10">
    <property type="match status" value="1"/>
</dbReference>
<dbReference type="InterPro" id="IPR010987">
    <property type="entry name" value="Glutathione-S-Trfase_C-like"/>
</dbReference>
<dbReference type="SFLD" id="SFLDS00019">
    <property type="entry name" value="Glutathione_Transferase_(cytos"/>
    <property type="match status" value="1"/>
</dbReference>
<evidence type="ECO:0000256" key="2">
    <source>
        <dbReference type="RuleBase" id="RU003494"/>
    </source>
</evidence>
<dbReference type="SFLD" id="SFLDG01151">
    <property type="entry name" value="Main.2:_Nu-like"/>
    <property type="match status" value="1"/>
</dbReference>
<dbReference type="Gene3D" id="3.40.30.10">
    <property type="entry name" value="Glutaredoxin"/>
    <property type="match status" value="1"/>
</dbReference>
<dbReference type="SUPFAM" id="SSF52833">
    <property type="entry name" value="Thioredoxin-like"/>
    <property type="match status" value="1"/>
</dbReference>
<protein>
    <submittedName>
        <fullName evidence="5">Rhinocladiella mackenziei CBS 650.93 unplaced genomic scaffold supercont1.2, whole genome shotgun sequence</fullName>
    </submittedName>
</protein>
<dbReference type="PANTHER" id="PTHR44051:SF8">
    <property type="entry name" value="GLUTATHIONE S-TRANSFERASE GSTA"/>
    <property type="match status" value="1"/>
</dbReference>
<dbReference type="InterPro" id="IPR036249">
    <property type="entry name" value="Thioredoxin-like_sf"/>
</dbReference>
<sequence>MSGPPYNNLKYYTTTTPNGLKGAIVLEELSLTYDHQLIDITKSAQKEPWFIEINPNGRVPALTDGDLKVFESGAIMLYLTDMYDLDNTISYKYGTPEYYEMVSWLMFQMGGIGPMQGQCHHFRVMAPVHSSYGIKRYTDETNRLYGVLESRLSQADWLAGDKYTIADIASYCWIRVSPLVLDFDLSEWPSVEKWVQKIDARPAVARAKKIPASPRTEEELKVFFRSMRDRLDAMKSSEKANS</sequence>
<dbReference type="InterPro" id="IPR040079">
    <property type="entry name" value="Glutathione_S-Trfase"/>
</dbReference>
<evidence type="ECO:0000259" key="4">
    <source>
        <dbReference type="PROSITE" id="PS50405"/>
    </source>
</evidence>
<accession>A0A0D2G0Z1</accession>
<name>A0A0D2G0Z1_9EURO</name>
<dbReference type="Proteomes" id="UP000053617">
    <property type="component" value="Unassembled WGS sequence"/>
</dbReference>
<evidence type="ECO:0000313" key="6">
    <source>
        <dbReference type="Proteomes" id="UP000053617"/>
    </source>
</evidence>
<feature type="domain" description="GST C-terminal" evidence="4">
    <location>
        <begin position="94"/>
        <end position="224"/>
    </location>
</feature>
<dbReference type="Pfam" id="PF02798">
    <property type="entry name" value="GST_N"/>
    <property type="match status" value="1"/>
</dbReference>
<comment type="similarity">
    <text evidence="1 2">Belongs to the GST superfamily.</text>
</comment>
<dbReference type="SUPFAM" id="SSF47616">
    <property type="entry name" value="GST C-terminal domain-like"/>
    <property type="match status" value="1"/>
</dbReference>
<dbReference type="PROSITE" id="PS50405">
    <property type="entry name" value="GST_CTER"/>
    <property type="match status" value="1"/>
</dbReference>
<evidence type="ECO:0000259" key="3">
    <source>
        <dbReference type="PROSITE" id="PS50404"/>
    </source>
</evidence>
<dbReference type="OrthoDB" id="422574at2759"/>
<dbReference type="InterPro" id="IPR004045">
    <property type="entry name" value="Glutathione_S-Trfase_N"/>
</dbReference>
<dbReference type="PROSITE" id="PS50404">
    <property type="entry name" value="GST_NTER"/>
    <property type="match status" value="1"/>
</dbReference>
<proteinExistence type="inferred from homology"/>
<dbReference type="EMBL" id="KN847476">
    <property type="protein sequence ID" value="KIX08202.1"/>
    <property type="molecule type" value="Genomic_DNA"/>
</dbReference>
<evidence type="ECO:0000256" key="1">
    <source>
        <dbReference type="ARBA" id="ARBA00007409"/>
    </source>
</evidence>
<dbReference type="Pfam" id="PF00043">
    <property type="entry name" value="GST_C"/>
    <property type="match status" value="1"/>
</dbReference>
<dbReference type="InterPro" id="IPR004046">
    <property type="entry name" value="GST_C"/>
</dbReference>
<keyword evidence="6" id="KW-1185">Reference proteome</keyword>
<dbReference type="VEuPathDB" id="FungiDB:Z518_02858"/>
<dbReference type="SFLD" id="SFLDG00358">
    <property type="entry name" value="Main_(cytGST)"/>
    <property type="match status" value="1"/>
</dbReference>
<gene>
    <name evidence="5" type="ORF">Z518_02858</name>
</gene>
<reference evidence="5 6" key="1">
    <citation type="submission" date="2015-01" db="EMBL/GenBank/DDBJ databases">
        <title>The Genome Sequence of Rhinocladiella mackenzie CBS 650.93.</title>
        <authorList>
            <consortium name="The Broad Institute Genomics Platform"/>
            <person name="Cuomo C."/>
            <person name="de Hoog S."/>
            <person name="Gorbushina A."/>
            <person name="Stielow B."/>
            <person name="Teixiera M."/>
            <person name="Abouelleil A."/>
            <person name="Chapman S.B."/>
            <person name="Priest M."/>
            <person name="Young S.K."/>
            <person name="Wortman J."/>
            <person name="Nusbaum C."/>
            <person name="Birren B."/>
        </authorList>
    </citation>
    <scope>NUCLEOTIDE SEQUENCE [LARGE SCALE GENOMIC DNA]</scope>
    <source>
        <strain evidence="5 6">CBS 650.93</strain>
    </source>
</reference>
<dbReference type="InterPro" id="IPR036282">
    <property type="entry name" value="Glutathione-S-Trfase_C_sf"/>
</dbReference>